<dbReference type="InterPro" id="IPR030381">
    <property type="entry name" value="G_DYNAMIN_dom"/>
</dbReference>
<comment type="subcellular location">
    <subcellularLocation>
        <location evidence="1">Mitochondrion outer membrane</location>
        <topology evidence="1">Multi-pass membrane protein</topology>
    </subcellularLocation>
</comment>
<evidence type="ECO:0000313" key="14">
    <source>
        <dbReference type="Proteomes" id="UP000828390"/>
    </source>
</evidence>
<evidence type="ECO:0000313" key="13">
    <source>
        <dbReference type="EMBL" id="KAH3741025.1"/>
    </source>
</evidence>
<dbReference type="Gene3D" id="3.40.50.300">
    <property type="entry name" value="P-loop containing nucleotide triphosphate hydrolases"/>
    <property type="match status" value="1"/>
</dbReference>
<keyword evidence="14" id="KW-1185">Reference proteome</keyword>
<keyword evidence="7" id="KW-0175">Coiled coil</keyword>
<keyword evidence="3" id="KW-0547">Nucleotide-binding</keyword>
<evidence type="ECO:0000256" key="9">
    <source>
        <dbReference type="ARBA" id="ARBA00023134"/>
    </source>
</evidence>
<keyword evidence="2" id="KW-0812">Transmembrane</keyword>
<dbReference type="SUPFAM" id="SSF111479">
    <property type="entry name" value="Fzo-like conserved region"/>
    <property type="match status" value="1"/>
</dbReference>
<dbReference type="Gene3D" id="1.20.5.110">
    <property type="match status" value="1"/>
</dbReference>
<dbReference type="GO" id="GO:0051646">
    <property type="term" value="P:mitochondrion localization"/>
    <property type="evidence" value="ECO:0007669"/>
    <property type="project" value="TreeGrafter"/>
</dbReference>
<evidence type="ECO:0000256" key="2">
    <source>
        <dbReference type="ARBA" id="ARBA00022692"/>
    </source>
</evidence>
<keyword evidence="6" id="KW-1133">Transmembrane helix</keyword>
<feature type="domain" description="Dynamin-type G" evidence="12">
    <location>
        <begin position="104"/>
        <end position="351"/>
    </location>
</feature>
<evidence type="ECO:0000256" key="4">
    <source>
        <dbReference type="ARBA" id="ARBA00022787"/>
    </source>
</evidence>
<comment type="caution">
    <text evidence="13">The sequence shown here is derived from an EMBL/GenBank/DDBJ whole genome shotgun (WGS) entry which is preliminary data.</text>
</comment>
<evidence type="ECO:0000256" key="5">
    <source>
        <dbReference type="ARBA" id="ARBA00022801"/>
    </source>
</evidence>
<proteinExistence type="predicted"/>
<dbReference type="GO" id="GO:0005741">
    <property type="term" value="C:mitochondrial outer membrane"/>
    <property type="evidence" value="ECO:0007669"/>
    <property type="project" value="UniProtKB-SubCell"/>
</dbReference>
<keyword evidence="4" id="KW-1000">Mitochondrion outer membrane</keyword>
<dbReference type="GO" id="GO:0008053">
    <property type="term" value="P:mitochondrial fusion"/>
    <property type="evidence" value="ECO:0007669"/>
    <property type="project" value="InterPro"/>
</dbReference>
<keyword evidence="9" id="KW-0342">GTP-binding</keyword>
<dbReference type="GO" id="GO:0003924">
    <property type="term" value="F:GTPase activity"/>
    <property type="evidence" value="ECO:0007669"/>
    <property type="project" value="InterPro"/>
</dbReference>
<dbReference type="PANTHER" id="PTHR10465:SF3">
    <property type="entry name" value="TRANSMEMBRANE GTPASE MARF-RELATED"/>
    <property type="match status" value="1"/>
</dbReference>
<evidence type="ECO:0000256" key="3">
    <source>
        <dbReference type="ARBA" id="ARBA00022741"/>
    </source>
</evidence>
<dbReference type="InterPro" id="IPR027417">
    <property type="entry name" value="P-loop_NTPase"/>
</dbReference>
<evidence type="ECO:0000256" key="11">
    <source>
        <dbReference type="SAM" id="MobiDB-lite"/>
    </source>
</evidence>
<dbReference type="FunFam" id="3.40.50.300:FF:000214">
    <property type="entry name" value="Mitofusin 2"/>
    <property type="match status" value="1"/>
</dbReference>
<evidence type="ECO:0000259" key="12">
    <source>
        <dbReference type="PROSITE" id="PS51718"/>
    </source>
</evidence>
<evidence type="ECO:0000256" key="10">
    <source>
        <dbReference type="ARBA" id="ARBA00023136"/>
    </source>
</evidence>
<dbReference type="PANTHER" id="PTHR10465">
    <property type="entry name" value="TRANSMEMBRANE GTPASE FZO1"/>
    <property type="match status" value="1"/>
</dbReference>
<dbReference type="Pfam" id="PF00350">
    <property type="entry name" value="Dynamin_N"/>
    <property type="match status" value="1"/>
</dbReference>
<sequence>MSGSFYQPMDNPDHRGSGDAGPSKRSVGHGRNGNGRMSPNSPLKRFGQAKKSINDIFKDVQEFIKDADTFVEGIGSSGHMEGVTCQQKVREHREKVRSIMEVLARDHMKVVFFGRTSNGKSTTINAMLREKILPTGIGHTTNCFLQVEGSDTQEGYLLTEEEPDQPKSMESIKQLASALSNVKLKESSLIRILWPKTKCRLLREEVVLVDSPGIDVTPNLDLWIDKFCLDADVFVLVSNAESTLMQAEKKFFHKVSERLSNPNIFILLNRWDISVFEDDVEEVKQQHLDRNLEFLCDELKVMGHDEGLERVFFVSSREALASRLKEQGTPTPTGVMQEGFQERLFTFATFERVFEECISKSAVKTKFEQHTKRGKSITTELRVLMEDILKQSLQQHDQMVTVRREMADELDYMEKQLSLLTCEIKDKIKNIVEDVENKVAMTLKDEIRRLAILVDEFDRPFHVDQTSMDIYKQELHAHIESGLGRNVQSRCAVTLQTALETTQREMTERMSALLPEESQQQIHNVMPRRDFEVAYRLDCRNLCAEFQEDITFHFTLAPRNILRWMFGKRMVLPPRRFEDIPRPLPVNPQEPRHFVVPDEDNADLLMNMVSMAGSVGQKTALGGLIILGVVYKAVGWKVLAVSLCGYMGLYCFERVRWTTKAKERAFKAQYVDYAGSKLKLIVDLTSSNCSHQVQQELSSTFARLCNEADMTKERLKEEVKQKDITISQLSVISSKAKTYRNKADWLDKALDTFKEQFLTVLSN</sequence>
<evidence type="ECO:0000256" key="1">
    <source>
        <dbReference type="ARBA" id="ARBA00004374"/>
    </source>
</evidence>
<dbReference type="EMBL" id="JAIWYP010000011">
    <property type="protein sequence ID" value="KAH3741025.1"/>
    <property type="molecule type" value="Genomic_DNA"/>
</dbReference>
<dbReference type="GO" id="GO:0005525">
    <property type="term" value="F:GTP binding"/>
    <property type="evidence" value="ECO:0007669"/>
    <property type="project" value="UniProtKB-KW"/>
</dbReference>
<dbReference type="InterPro" id="IPR045063">
    <property type="entry name" value="Dynamin_N"/>
</dbReference>
<reference evidence="13" key="1">
    <citation type="journal article" date="2019" name="bioRxiv">
        <title>The Genome of the Zebra Mussel, Dreissena polymorpha: A Resource for Invasive Species Research.</title>
        <authorList>
            <person name="McCartney M.A."/>
            <person name="Auch B."/>
            <person name="Kono T."/>
            <person name="Mallez S."/>
            <person name="Zhang Y."/>
            <person name="Obille A."/>
            <person name="Becker A."/>
            <person name="Abrahante J.E."/>
            <person name="Garbe J."/>
            <person name="Badalamenti J.P."/>
            <person name="Herman A."/>
            <person name="Mangelson H."/>
            <person name="Liachko I."/>
            <person name="Sullivan S."/>
            <person name="Sone E.D."/>
            <person name="Koren S."/>
            <person name="Silverstein K.A.T."/>
            <person name="Beckman K.B."/>
            <person name="Gohl D.M."/>
        </authorList>
    </citation>
    <scope>NUCLEOTIDE SEQUENCE</scope>
    <source>
        <strain evidence="13">Duluth1</strain>
        <tissue evidence="13">Whole animal</tissue>
    </source>
</reference>
<dbReference type="PROSITE" id="PS51718">
    <property type="entry name" value="G_DYNAMIN_2"/>
    <property type="match status" value="1"/>
</dbReference>
<dbReference type="CDD" id="cd09912">
    <property type="entry name" value="DLP_2"/>
    <property type="match status" value="1"/>
</dbReference>
<keyword evidence="8" id="KW-0496">Mitochondrion</keyword>
<protein>
    <recommendedName>
        <fullName evidence="12">Dynamin-type G domain-containing protein</fullName>
    </recommendedName>
</protein>
<dbReference type="SUPFAM" id="SSF52540">
    <property type="entry name" value="P-loop containing nucleoside triphosphate hydrolases"/>
    <property type="match status" value="1"/>
</dbReference>
<dbReference type="AlphaFoldDB" id="A0A9D4HZF3"/>
<dbReference type="Proteomes" id="UP000828390">
    <property type="component" value="Unassembled WGS sequence"/>
</dbReference>
<evidence type="ECO:0000256" key="6">
    <source>
        <dbReference type="ARBA" id="ARBA00022989"/>
    </source>
</evidence>
<keyword evidence="5" id="KW-0378">Hydrolase</keyword>
<evidence type="ECO:0000256" key="8">
    <source>
        <dbReference type="ARBA" id="ARBA00023128"/>
    </source>
</evidence>
<keyword evidence="10" id="KW-0472">Membrane</keyword>
<dbReference type="InterPro" id="IPR006884">
    <property type="entry name" value="Fzo/mitofusin_HR2"/>
</dbReference>
<dbReference type="InterPro" id="IPR027094">
    <property type="entry name" value="Mitofusin_fam"/>
</dbReference>
<feature type="region of interest" description="Disordered" evidence="11">
    <location>
        <begin position="1"/>
        <end position="45"/>
    </location>
</feature>
<dbReference type="Pfam" id="PF04799">
    <property type="entry name" value="Fzo_mitofusin"/>
    <property type="match status" value="1"/>
</dbReference>
<accession>A0A9D4HZF3</accession>
<gene>
    <name evidence="13" type="ORF">DPMN_047743</name>
</gene>
<reference evidence="13" key="2">
    <citation type="submission" date="2020-11" db="EMBL/GenBank/DDBJ databases">
        <authorList>
            <person name="McCartney M.A."/>
            <person name="Auch B."/>
            <person name="Kono T."/>
            <person name="Mallez S."/>
            <person name="Becker A."/>
            <person name="Gohl D.M."/>
            <person name="Silverstein K.A.T."/>
            <person name="Koren S."/>
            <person name="Bechman K.B."/>
            <person name="Herman A."/>
            <person name="Abrahante J.E."/>
            <person name="Garbe J."/>
        </authorList>
    </citation>
    <scope>NUCLEOTIDE SEQUENCE</scope>
    <source>
        <strain evidence="13">Duluth1</strain>
        <tissue evidence="13">Whole animal</tissue>
    </source>
</reference>
<organism evidence="13 14">
    <name type="scientific">Dreissena polymorpha</name>
    <name type="common">Zebra mussel</name>
    <name type="synonym">Mytilus polymorpha</name>
    <dbReference type="NCBI Taxonomy" id="45954"/>
    <lineage>
        <taxon>Eukaryota</taxon>
        <taxon>Metazoa</taxon>
        <taxon>Spiralia</taxon>
        <taxon>Lophotrochozoa</taxon>
        <taxon>Mollusca</taxon>
        <taxon>Bivalvia</taxon>
        <taxon>Autobranchia</taxon>
        <taxon>Heteroconchia</taxon>
        <taxon>Euheterodonta</taxon>
        <taxon>Imparidentia</taxon>
        <taxon>Neoheterodontei</taxon>
        <taxon>Myida</taxon>
        <taxon>Dreissenoidea</taxon>
        <taxon>Dreissenidae</taxon>
        <taxon>Dreissena</taxon>
    </lineage>
</organism>
<evidence type="ECO:0000256" key="7">
    <source>
        <dbReference type="ARBA" id="ARBA00023054"/>
    </source>
</evidence>
<name>A0A9D4HZF3_DREPO</name>